<dbReference type="Pfam" id="PF01544">
    <property type="entry name" value="CorA"/>
    <property type="match status" value="1"/>
</dbReference>
<name>A0ABR0EZP5_ZASCE</name>
<reference evidence="8 9" key="1">
    <citation type="journal article" date="2023" name="G3 (Bethesda)">
        <title>A chromosome-level genome assembly of Zasmidium syzygii isolated from banana leaves.</title>
        <authorList>
            <person name="van Westerhoven A.C."/>
            <person name="Mehrabi R."/>
            <person name="Talebi R."/>
            <person name="Steentjes M.B.F."/>
            <person name="Corcolon B."/>
            <person name="Chong P.A."/>
            <person name="Kema G.H.J."/>
            <person name="Seidl M.F."/>
        </authorList>
    </citation>
    <scope>NUCLEOTIDE SEQUENCE [LARGE SCALE GENOMIC DNA]</scope>
    <source>
        <strain evidence="8 9">P124</strain>
    </source>
</reference>
<feature type="transmembrane region" description="Helical" evidence="7">
    <location>
        <begin position="344"/>
        <end position="366"/>
    </location>
</feature>
<dbReference type="Gene3D" id="1.20.58.340">
    <property type="entry name" value="Magnesium transport protein CorA, transmembrane region"/>
    <property type="match status" value="1"/>
</dbReference>
<keyword evidence="3 7" id="KW-1133">Transmembrane helix</keyword>
<comment type="caution">
    <text evidence="8">The sequence shown here is derived from an EMBL/GenBank/DDBJ whole genome shotgun (WGS) entry which is preliminary data.</text>
</comment>
<keyword evidence="5" id="KW-0175">Coiled coil</keyword>
<sequence>MSRRRPHRRRPTWDPRNEPIAIRVGSRRSSTKYHEIQAQGPRDATRFARMVDEQTRAHPRDPLIIAVNGYQPWLGDVLHSCIEDYWSDISDLDRAVQFAGTMQFPEKASKRGQYVPWTFIMDHMNVPQVYYWSVDMDPPRWEDTGLPSMKNFRFRTGVWFCGKGACRFDPQISVTIVFTKNTEVSEHIVTQLLFTYLWRDEDFDQPREDEEGICWTFSRLYWLLTDWQNIIGEVLARLEEAEENSHGRHLPVKTRTRRMHIEVDRLYDMKEYLHFHMRAFKKLQKLKDDVPKNEQKDPLWADMDDAVEDLEQFESTLDGLRERFNNLIELEFNITNAIQSDNSAFLSAVATLFLPISYLASLFGITTVTWPAIWYLYAAIPVFVISALFTAIFPWAKRRVQSALYPLEERRLRLRSGQFTMLGEELPESVNAPSTGSEVGGENRQGRFKHRRSSTGAGLGGRSVSRKRSVSRRGEKGF</sequence>
<dbReference type="PANTHER" id="PTHR46494:SF1">
    <property type="entry name" value="CORA FAMILY METAL ION TRANSPORTER (EUROFUNG)"/>
    <property type="match status" value="1"/>
</dbReference>
<feature type="transmembrane region" description="Helical" evidence="7">
    <location>
        <begin position="372"/>
        <end position="396"/>
    </location>
</feature>
<evidence type="ECO:0000256" key="2">
    <source>
        <dbReference type="ARBA" id="ARBA00022692"/>
    </source>
</evidence>
<evidence type="ECO:0000313" key="9">
    <source>
        <dbReference type="Proteomes" id="UP001305779"/>
    </source>
</evidence>
<dbReference type="EMBL" id="JAXOVC010000001">
    <property type="protein sequence ID" value="KAK4506962.1"/>
    <property type="molecule type" value="Genomic_DNA"/>
</dbReference>
<keyword evidence="4 7" id="KW-0472">Membrane</keyword>
<evidence type="ECO:0000256" key="3">
    <source>
        <dbReference type="ARBA" id="ARBA00022989"/>
    </source>
</evidence>
<comment type="subcellular location">
    <subcellularLocation>
        <location evidence="1">Cell membrane</location>
        <topology evidence="1">Multi-pass membrane protein</topology>
    </subcellularLocation>
</comment>
<feature type="region of interest" description="Disordered" evidence="6">
    <location>
        <begin position="428"/>
        <end position="478"/>
    </location>
</feature>
<gene>
    <name evidence="8" type="ORF">PRZ48_000695</name>
</gene>
<keyword evidence="9" id="KW-1185">Reference proteome</keyword>
<organism evidence="8 9">
    <name type="scientific">Zasmidium cellare</name>
    <name type="common">Wine cellar mold</name>
    <name type="synonym">Racodium cellare</name>
    <dbReference type="NCBI Taxonomy" id="395010"/>
    <lineage>
        <taxon>Eukaryota</taxon>
        <taxon>Fungi</taxon>
        <taxon>Dikarya</taxon>
        <taxon>Ascomycota</taxon>
        <taxon>Pezizomycotina</taxon>
        <taxon>Dothideomycetes</taxon>
        <taxon>Dothideomycetidae</taxon>
        <taxon>Mycosphaerellales</taxon>
        <taxon>Mycosphaerellaceae</taxon>
        <taxon>Zasmidium</taxon>
    </lineage>
</organism>
<evidence type="ECO:0000256" key="5">
    <source>
        <dbReference type="SAM" id="Coils"/>
    </source>
</evidence>
<evidence type="ECO:0000256" key="7">
    <source>
        <dbReference type="SAM" id="Phobius"/>
    </source>
</evidence>
<dbReference type="Proteomes" id="UP001305779">
    <property type="component" value="Unassembled WGS sequence"/>
</dbReference>
<feature type="coiled-coil region" evidence="5">
    <location>
        <begin position="303"/>
        <end position="330"/>
    </location>
</feature>
<dbReference type="InterPro" id="IPR002523">
    <property type="entry name" value="MgTranspt_CorA/ZnTranspt_ZntB"/>
</dbReference>
<dbReference type="PANTHER" id="PTHR46494">
    <property type="entry name" value="CORA FAMILY METAL ION TRANSPORTER (EUROFUNG)"/>
    <property type="match status" value="1"/>
</dbReference>
<evidence type="ECO:0000313" key="8">
    <source>
        <dbReference type="EMBL" id="KAK4506962.1"/>
    </source>
</evidence>
<dbReference type="SUPFAM" id="SSF144083">
    <property type="entry name" value="Magnesium transport protein CorA, transmembrane region"/>
    <property type="match status" value="1"/>
</dbReference>
<proteinExistence type="predicted"/>
<keyword evidence="2 7" id="KW-0812">Transmembrane</keyword>
<dbReference type="InterPro" id="IPR045863">
    <property type="entry name" value="CorA_TM1_TM2"/>
</dbReference>
<evidence type="ECO:0000256" key="1">
    <source>
        <dbReference type="ARBA" id="ARBA00004651"/>
    </source>
</evidence>
<accession>A0ABR0EZP5</accession>
<protein>
    <submittedName>
        <fullName evidence="8">Uncharacterized protein</fullName>
    </submittedName>
</protein>
<evidence type="ECO:0000256" key="4">
    <source>
        <dbReference type="ARBA" id="ARBA00023136"/>
    </source>
</evidence>
<evidence type="ECO:0000256" key="6">
    <source>
        <dbReference type="SAM" id="MobiDB-lite"/>
    </source>
</evidence>